<dbReference type="EMBL" id="WUEK01000004">
    <property type="protein sequence ID" value="MXG89521.1"/>
    <property type="molecule type" value="Genomic_DNA"/>
</dbReference>
<evidence type="ECO:0000256" key="1">
    <source>
        <dbReference type="SAM" id="Phobius"/>
    </source>
</evidence>
<feature type="transmembrane region" description="Helical" evidence="1">
    <location>
        <begin position="175"/>
        <end position="193"/>
    </location>
</feature>
<keyword evidence="3" id="KW-1185">Reference proteome</keyword>
<feature type="transmembrane region" description="Helical" evidence="1">
    <location>
        <begin position="213"/>
        <end position="237"/>
    </location>
</feature>
<keyword evidence="1" id="KW-0472">Membrane</keyword>
<accession>A0A6L7EZU4</accession>
<feature type="transmembrane region" description="Helical" evidence="1">
    <location>
        <begin position="325"/>
        <end position="344"/>
    </location>
</feature>
<protein>
    <submittedName>
        <fullName evidence="2">Benzoate/H(+) symporter BenE family transporter</fullName>
    </submittedName>
</protein>
<keyword evidence="1" id="KW-0812">Transmembrane</keyword>
<dbReference type="NCBIfam" id="TIGR00843">
    <property type="entry name" value="benE"/>
    <property type="match status" value="1"/>
</dbReference>
<dbReference type="InterPro" id="IPR004711">
    <property type="entry name" value="Benzoate_Transporter"/>
</dbReference>
<dbReference type="GO" id="GO:0005886">
    <property type="term" value="C:plasma membrane"/>
    <property type="evidence" value="ECO:0007669"/>
    <property type="project" value="TreeGrafter"/>
</dbReference>
<comment type="caution">
    <text evidence="2">The sequence shown here is derived from an EMBL/GenBank/DDBJ whole genome shotgun (WGS) entry which is preliminary data.</text>
</comment>
<dbReference type="GO" id="GO:0042925">
    <property type="term" value="F:benzoate transmembrane transporter activity"/>
    <property type="evidence" value="ECO:0007669"/>
    <property type="project" value="InterPro"/>
</dbReference>
<feature type="transmembrane region" description="Helical" evidence="1">
    <location>
        <begin position="12"/>
        <end position="35"/>
    </location>
</feature>
<organism evidence="2 3">
    <name type="scientific">Nocardioides flavescens</name>
    <dbReference type="NCBI Taxonomy" id="2691959"/>
    <lineage>
        <taxon>Bacteria</taxon>
        <taxon>Bacillati</taxon>
        <taxon>Actinomycetota</taxon>
        <taxon>Actinomycetes</taxon>
        <taxon>Propionibacteriales</taxon>
        <taxon>Nocardioidaceae</taxon>
        <taxon>Nocardioides</taxon>
    </lineage>
</organism>
<evidence type="ECO:0000313" key="3">
    <source>
        <dbReference type="Proteomes" id="UP000473325"/>
    </source>
</evidence>
<reference evidence="2 3" key="1">
    <citation type="submission" date="2019-12" db="EMBL/GenBank/DDBJ databases">
        <authorList>
            <person name="Kun Z."/>
        </authorList>
    </citation>
    <scope>NUCLEOTIDE SEQUENCE [LARGE SCALE GENOMIC DNA]</scope>
    <source>
        <strain evidence="2 3">YIM 123512</strain>
    </source>
</reference>
<name>A0A6L7EZU4_9ACTN</name>
<dbReference type="Pfam" id="PF03594">
    <property type="entry name" value="BenE"/>
    <property type="match status" value="1"/>
</dbReference>
<feature type="transmembrane region" description="Helical" evidence="1">
    <location>
        <begin position="249"/>
        <end position="279"/>
    </location>
</feature>
<feature type="transmembrane region" description="Helical" evidence="1">
    <location>
        <begin position="47"/>
        <end position="66"/>
    </location>
</feature>
<feature type="transmembrane region" description="Helical" evidence="1">
    <location>
        <begin position="356"/>
        <end position="384"/>
    </location>
</feature>
<sequence>MNAGTRAELGQAVVAGIVSALVGWTAAFAVVLTGLRAVGASQDEAASGLLVVTVVMGLGSLTFSLLTRTPVTMAWSTPGAALLATATVPGGGYAAAVGAFVVAGALYLLTALVAPLSRWVQLIPSSLANAMLAGVLLTLCIEPFRALADAPAAVGPVLLTWLVALRVARRWATPLALVTAVVVIVVTGSLGGAHADDLVPTLSWTTPHPDLAAAVAIGMPLYLVTMTSQNIPGVAVLASFGYPAPLRGVLAYAGATTVATAGAGGFSTNLGAIASAIAAGPGAGPDPARRWVAGVSNGITYLVLGASASVVTAVATAAPDGLLETVAGLALIGAFASSAATALADPDHREAAALTFVVAASGYVLGGVGAAFWSLLAGGLLLLVTRTARSTGG</sequence>
<gene>
    <name evidence="2" type="primary">benE</name>
    <name evidence="2" type="ORF">GRQ65_08150</name>
</gene>
<dbReference type="PANTHER" id="PTHR30199:SF0">
    <property type="entry name" value="INNER MEMBRANE PROTEIN YDCO"/>
    <property type="match status" value="1"/>
</dbReference>
<dbReference type="PANTHER" id="PTHR30199">
    <property type="entry name" value="MFS FAMILY TRANSPORTER, PREDICTED SUBSTRATE BENZOATE"/>
    <property type="match status" value="1"/>
</dbReference>
<feature type="transmembrane region" description="Helical" evidence="1">
    <location>
        <begin position="299"/>
        <end position="318"/>
    </location>
</feature>
<dbReference type="RefSeq" id="WP_160877338.1">
    <property type="nucleotide sequence ID" value="NZ_WUEK01000004.1"/>
</dbReference>
<dbReference type="AlphaFoldDB" id="A0A6L7EZU4"/>
<dbReference type="Proteomes" id="UP000473325">
    <property type="component" value="Unassembled WGS sequence"/>
</dbReference>
<proteinExistence type="predicted"/>
<keyword evidence="1" id="KW-1133">Transmembrane helix</keyword>
<feature type="transmembrane region" description="Helical" evidence="1">
    <location>
        <begin position="93"/>
        <end position="114"/>
    </location>
</feature>
<feature type="transmembrane region" description="Helical" evidence="1">
    <location>
        <begin position="126"/>
        <end position="144"/>
    </location>
</feature>
<evidence type="ECO:0000313" key="2">
    <source>
        <dbReference type="EMBL" id="MXG89521.1"/>
    </source>
</evidence>